<organism evidence="3 4">
    <name type="scientific">Champsocephalus gunnari</name>
    <name type="common">Mackerel icefish</name>
    <dbReference type="NCBI Taxonomy" id="52237"/>
    <lineage>
        <taxon>Eukaryota</taxon>
        <taxon>Metazoa</taxon>
        <taxon>Chordata</taxon>
        <taxon>Craniata</taxon>
        <taxon>Vertebrata</taxon>
        <taxon>Euteleostomi</taxon>
        <taxon>Actinopterygii</taxon>
        <taxon>Neopterygii</taxon>
        <taxon>Teleostei</taxon>
        <taxon>Neoteleostei</taxon>
        <taxon>Acanthomorphata</taxon>
        <taxon>Eupercaria</taxon>
        <taxon>Perciformes</taxon>
        <taxon>Notothenioidei</taxon>
        <taxon>Channichthyidae</taxon>
        <taxon>Champsocephalus</taxon>
    </lineage>
</organism>
<feature type="region of interest" description="Disordered" evidence="2">
    <location>
        <begin position="1"/>
        <end position="22"/>
    </location>
</feature>
<comment type="caution">
    <text evidence="3">The sequence shown here is derived from an EMBL/GenBank/DDBJ whole genome shotgun (WGS) entry which is preliminary data.</text>
</comment>
<keyword evidence="4" id="KW-1185">Reference proteome</keyword>
<feature type="coiled-coil region" evidence="1">
    <location>
        <begin position="229"/>
        <end position="448"/>
    </location>
</feature>
<evidence type="ECO:0000313" key="4">
    <source>
        <dbReference type="Proteomes" id="UP001331515"/>
    </source>
</evidence>
<gene>
    <name evidence="3" type="ORF">CgunFtcFv8_012284</name>
</gene>
<feature type="region of interest" description="Disordered" evidence="2">
    <location>
        <begin position="498"/>
        <end position="535"/>
    </location>
</feature>
<evidence type="ECO:0000256" key="2">
    <source>
        <dbReference type="SAM" id="MobiDB-lite"/>
    </source>
</evidence>
<keyword evidence="1" id="KW-0175">Coiled coil</keyword>
<evidence type="ECO:0000313" key="3">
    <source>
        <dbReference type="EMBL" id="KAK5917390.1"/>
    </source>
</evidence>
<dbReference type="AlphaFoldDB" id="A0AAN8D8J0"/>
<proteinExistence type="predicted"/>
<name>A0AAN8D8J0_CHAGU</name>
<accession>A0AAN8D8J0</accession>
<dbReference type="Proteomes" id="UP001331515">
    <property type="component" value="Unassembled WGS sequence"/>
</dbReference>
<sequence>MERRSHQNNRGSPRPFDHGAEADRAYRQVHCRNGQISGLEEYRAAFQEERTKFCHSMRKQKDKVKRLEELLSYRDSGLHKENKRLVDTIVEREAEISRLKENVQDAERHHQRQQEDTVTWYETQKQKLSDQHNEAHLVTLNLLQRREEQLLQCEDKFTKSLAEHTLTWESERQAMVMKLKEVEKKRNYRASRNKTLETEFLQMEAQWKRQEETFSKDLADKSHTWETEKQQMETTLNEVTREKNDMAKVTLTWETEFKQVEAKLKQVEKEKDRLAANNLGWETDVKQLEEQVREQEEKLSKDLAQNQESWETDVKQLEEQVREQEEKLSKDLAQNQESWETDVKQLEEQVREQEEKLSKDLAQNQESWETELHLVETKLNEVTQEKDDLDQKHQSMETRLHLTETRLEQVEEQRDDLAQRRLSMETKLHLTETQLEQVEEQRDDLAQRRLSWATTEKNMEEEKGLLEDLCLHMKNKSRGFFSRRRGDTEDRDLALQKMISKMQEKEMRKKAKGARNTSSEKMEEASGDSAPAGQQ</sequence>
<dbReference type="EMBL" id="JAURVH010001526">
    <property type="protein sequence ID" value="KAK5917390.1"/>
    <property type="molecule type" value="Genomic_DNA"/>
</dbReference>
<reference evidence="3 4" key="1">
    <citation type="journal article" date="2023" name="Mol. Biol. Evol.">
        <title>Genomics of Secondarily Temperate Adaptation in the Only Non-Antarctic Icefish.</title>
        <authorList>
            <person name="Rivera-Colon A.G."/>
            <person name="Rayamajhi N."/>
            <person name="Minhas B.F."/>
            <person name="Madrigal G."/>
            <person name="Bilyk K.T."/>
            <person name="Yoon V."/>
            <person name="Hune M."/>
            <person name="Gregory S."/>
            <person name="Cheng C.H.C."/>
            <person name="Catchen J.M."/>
        </authorList>
    </citation>
    <scope>NUCLEOTIDE SEQUENCE [LARGE SCALE GENOMIC DNA]</scope>
    <source>
        <tissue evidence="3">White muscle</tissue>
    </source>
</reference>
<protein>
    <submittedName>
        <fullName evidence="3">Uncharacterized protein</fullName>
    </submittedName>
</protein>
<feature type="coiled-coil region" evidence="1">
    <location>
        <begin position="82"/>
        <end position="116"/>
    </location>
</feature>
<evidence type="ECO:0000256" key="1">
    <source>
        <dbReference type="SAM" id="Coils"/>
    </source>
</evidence>